<sequence>MAKKTIKIRAKDKDGVVTVKSLMTHPMQPSGQKDKKTGKPIPPHYIQEVTCESGGKTVMSALLSGGVSKNPYVSFKFTGAKKGDMMKLSWMDNQGETDSAEAKIG</sequence>
<dbReference type="InterPro" id="IPR014880">
    <property type="entry name" value="SoxZ_dom"/>
</dbReference>
<dbReference type="InterPro" id="IPR030995">
    <property type="entry name" value="SoxZ"/>
</dbReference>
<name>A0A1T2KU76_9GAMM</name>
<gene>
    <name evidence="3" type="ORF">BOW51_07510</name>
</gene>
<reference evidence="3 4" key="1">
    <citation type="submission" date="2016-11" db="EMBL/GenBank/DDBJ databases">
        <title>Mixed transmission modes and dynamic genome evolution in an obligate animal-bacterial symbiosis.</title>
        <authorList>
            <person name="Russell S.L."/>
            <person name="Corbett-Detig R.B."/>
            <person name="Cavanaugh C.M."/>
        </authorList>
    </citation>
    <scope>NUCLEOTIDE SEQUENCE [LARGE SCALE GENOMIC DNA]</scope>
    <source>
        <strain evidence="3">Se-Cadez</strain>
    </source>
</reference>
<dbReference type="InterPro" id="IPR013783">
    <property type="entry name" value="Ig-like_fold"/>
</dbReference>
<dbReference type="AlphaFoldDB" id="A0A1T2KU76"/>
<dbReference type="Proteomes" id="UP000190896">
    <property type="component" value="Unassembled WGS sequence"/>
</dbReference>
<protein>
    <submittedName>
        <fullName evidence="3">Thiosulfate oxidation carrier complex protein SoxZ</fullName>
    </submittedName>
</protein>
<dbReference type="SUPFAM" id="SSF81296">
    <property type="entry name" value="E set domains"/>
    <property type="match status" value="1"/>
</dbReference>
<feature type="domain" description="Sulphur oxidation protein SoxZ" evidence="2">
    <location>
        <begin position="9"/>
        <end position="102"/>
    </location>
</feature>
<accession>A0A1T2KU76</accession>
<dbReference type="NCBIfam" id="TIGR04490">
    <property type="entry name" value="SoxZ_true"/>
    <property type="match status" value="1"/>
</dbReference>
<dbReference type="Gene3D" id="2.60.40.10">
    <property type="entry name" value="Immunoglobulins"/>
    <property type="match status" value="1"/>
</dbReference>
<dbReference type="RefSeq" id="WP_078487267.1">
    <property type="nucleotide sequence ID" value="NZ_MPRJ01000042.1"/>
</dbReference>
<evidence type="ECO:0000313" key="4">
    <source>
        <dbReference type="Proteomes" id="UP000190896"/>
    </source>
</evidence>
<proteinExistence type="predicted"/>
<dbReference type="OrthoDB" id="9795530at2"/>
<dbReference type="Pfam" id="PF08770">
    <property type="entry name" value="SoxZ"/>
    <property type="match status" value="1"/>
</dbReference>
<comment type="caution">
    <text evidence="3">The sequence shown here is derived from an EMBL/GenBank/DDBJ whole genome shotgun (WGS) entry which is preliminary data.</text>
</comment>
<evidence type="ECO:0000259" key="2">
    <source>
        <dbReference type="Pfam" id="PF08770"/>
    </source>
</evidence>
<dbReference type="EMBL" id="MPRJ01000042">
    <property type="protein sequence ID" value="OOZ36372.1"/>
    <property type="molecule type" value="Genomic_DNA"/>
</dbReference>
<evidence type="ECO:0000313" key="3">
    <source>
        <dbReference type="EMBL" id="OOZ36372.1"/>
    </source>
</evidence>
<organism evidence="3 4">
    <name type="scientific">Solemya velesiana gill symbiont</name>
    <dbReference type="NCBI Taxonomy" id="1918948"/>
    <lineage>
        <taxon>Bacteria</taxon>
        <taxon>Pseudomonadati</taxon>
        <taxon>Pseudomonadota</taxon>
        <taxon>Gammaproteobacteria</taxon>
        <taxon>sulfur-oxidizing symbionts</taxon>
    </lineage>
</organism>
<dbReference type="InterPro" id="IPR014756">
    <property type="entry name" value="Ig_E-set"/>
</dbReference>
<keyword evidence="4" id="KW-1185">Reference proteome</keyword>
<feature type="region of interest" description="Disordered" evidence="1">
    <location>
        <begin position="24"/>
        <end position="44"/>
    </location>
</feature>
<evidence type="ECO:0000256" key="1">
    <source>
        <dbReference type="SAM" id="MobiDB-lite"/>
    </source>
</evidence>